<keyword evidence="4" id="KW-1185">Reference proteome</keyword>
<evidence type="ECO:0000256" key="1">
    <source>
        <dbReference type="SAM" id="Phobius"/>
    </source>
</evidence>
<keyword evidence="1" id="KW-1133">Transmembrane helix</keyword>
<feature type="transmembrane region" description="Helical" evidence="1">
    <location>
        <begin position="40"/>
        <end position="62"/>
    </location>
</feature>
<evidence type="ECO:0000259" key="2">
    <source>
        <dbReference type="Pfam" id="PF09925"/>
    </source>
</evidence>
<protein>
    <submittedName>
        <fullName evidence="3">Putative membrane protein (DUF2157)</fullName>
    </submittedName>
</protein>
<proteinExistence type="predicted"/>
<dbReference type="PATRIC" id="fig|1747903.4.peg.1111"/>
<feature type="transmembrane region" description="Helical" evidence="1">
    <location>
        <begin position="98"/>
        <end position="117"/>
    </location>
</feature>
<sequence length="319" mass="34327">MDLRLAVYQLAASNQLDAAQTRQLQELAGFGREPKGLSWWLPRGVAVLAAALLGMGLIFWVAANWEDLGRSGRFALIQAVFVVACLGAFVFSAARAPLLLIAMLAIGGLFAYFGQTYQTGADPWQLFAVWAVLALPLCLVARSDVLWTPWMLVLATGITLWMQAHSRHSWLIRAEDIDILLTGWAALLLACALVSPLLARWTGTGPWPLRLGLMLAVIMITGSGLSALFSSDMASPYWAALGVLAMAAGLLLTRQLFDVFGLSAVALGINTLLVCGLASRLFDRGHDEIAGMLMLGLAAAVLLALTVQGILWRTRREAP</sequence>
<feature type="transmembrane region" description="Helical" evidence="1">
    <location>
        <begin position="147"/>
        <end position="164"/>
    </location>
</feature>
<accession>A0A1A7BZS9</accession>
<dbReference type="AlphaFoldDB" id="A0A1A7BZS9"/>
<dbReference type="InterPro" id="IPR018677">
    <property type="entry name" value="DUF2157"/>
</dbReference>
<dbReference type="RefSeq" id="WP_065309814.1">
    <property type="nucleotide sequence ID" value="NZ_LOCQ01000060.1"/>
</dbReference>
<feature type="transmembrane region" description="Helical" evidence="1">
    <location>
        <begin position="179"/>
        <end position="199"/>
    </location>
</feature>
<name>A0A1A7BZS9_9BURK</name>
<reference evidence="3 4" key="1">
    <citation type="submission" date="2016-04" db="EMBL/GenBank/DDBJ databases">
        <title>Draft genome sequence of Janthinobacterium psychrotolerans sp. nov., isolated from freshwater sediments in Denmark.</title>
        <authorList>
            <person name="Gong X."/>
            <person name="Skrivergaard S."/>
            <person name="Korsgaard B.S."/>
            <person name="Schreiber L."/>
            <person name="Marshall I.P."/>
            <person name="Finster K."/>
            <person name="Schramm A."/>
        </authorList>
    </citation>
    <scope>NUCLEOTIDE SEQUENCE [LARGE SCALE GENOMIC DNA]</scope>
    <source>
        <strain evidence="3 4">S3-2</strain>
    </source>
</reference>
<gene>
    <name evidence="3" type="ORF">ASR47_1003250</name>
</gene>
<evidence type="ECO:0000313" key="4">
    <source>
        <dbReference type="Proteomes" id="UP000092713"/>
    </source>
</evidence>
<evidence type="ECO:0000313" key="3">
    <source>
        <dbReference type="EMBL" id="OBV37588.1"/>
    </source>
</evidence>
<feature type="transmembrane region" description="Helical" evidence="1">
    <location>
        <begin position="74"/>
        <end position="91"/>
    </location>
</feature>
<feature type="transmembrane region" description="Helical" evidence="1">
    <location>
        <begin position="291"/>
        <end position="312"/>
    </location>
</feature>
<feature type="transmembrane region" description="Helical" evidence="1">
    <location>
        <begin position="259"/>
        <end position="279"/>
    </location>
</feature>
<feature type="domain" description="DUF2157" evidence="2">
    <location>
        <begin position="10"/>
        <end position="147"/>
    </location>
</feature>
<dbReference type="OrthoDB" id="327621at2"/>
<dbReference type="STRING" id="1747903.ASR47_1003250"/>
<organism evidence="3 4">
    <name type="scientific">Janthinobacterium psychrotolerans</name>
    <dbReference type="NCBI Taxonomy" id="1747903"/>
    <lineage>
        <taxon>Bacteria</taxon>
        <taxon>Pseudomonadati</taxon>
        <taxon>Pseudomonadota</taxon>
        <taxon>Betaproteobacteria</taxon>
        <taxon>Burkholderiales</taxon>
        <taxon>Oxalobacteraceae</taxon>
        <taxon>Janthinobacterium</taxon>
    </lineage>
</organism>
<keyword evidence="1" id="KW-0472">Membrane</keyword>
<feature type="transmembrane region" description="Helical" evidence="1">
    <location>
        <begin position="123"/>
        <end position="140"/>
    </location>
</feature>
<feature type="transmembrane region" description="Helical" evidence="1">
    <location>
        <begin position="211"/>
        <end position="229"/>
    </location>
</feature>
<feature type="transmembrane region" description="Helical" evidence="1">
    <location>
        <begin position="235"/>
        <end position="252"/>
    </location>
</feature>
<dbReference type="EMBL" id="LOCQ01000060">
    <property type="protein sequence ID" value="OBV37588.1"/>
    <property type="molecule type" value="Genomic_DNA"/>
</dbReference>
<dbReference type="Proteomes" id="UP000092713">
    <property type="component" value="Unassembled WGS sequence"/>
</dbReference>
<keyword evidence="1" id="KW-0812">Transmembrane</keyword>
<comment type="caution">
    <text evidence="3">The sequence shown here is derived from an EMBL/GenBank/DDBJ whole genome shotgun (WGS) entry which is preliminary data.</text>
</comment>
<dbReference type="Pfam" id="PF09925">
    <property type="entry name" value="DUF2157"/>
    <property type="match status" value="1"/>
</dbReference>